<evidence type="ECO:0008006" key="9">
    <source>
        <dbReference type="Google" id="ProtNLM"/>
    </source>
</evidence>
<dbReference type="PANTHER" id="PTHR30469">
    <property type="entry name" value="MULTIDRUG RESISTANCE PROTEIN MDTA"/>
    <property type="match status" value="1"/>
</dbReference>
<dbReference type="GO" id="GO:0015562">
    <property type="term" value="F:efflux transmembrane transporter activity"/>
    <property type="evidence" value="ECO:0007669"/>
    <property type="project" value="TreeGrafter"/>
</dbReference>
<proteinExistence type="inferred from homology"/>
<dbReference type="FunFam" id="2.40.30.170:FF:000010">
    <property type="entry name" value="Efflux RND transporter periplasmic adaptor subunit"/>
    <property type="match status" value="1"/>
</dbReference>
<dbReference type="OrthoDB" id="2604at2"/>
<feature type="domain" description="YknX-like C-terminal permuted SH3-like" evidence="6">
    <location>
        <begin position="326"/>
        <end position="394"/>
    </location>
</feature>
<feature type="domain" description="CusB-like beta-barrel" evidence="5">
    <location>
        <begin position="246"/>
        <end position="318"/>
    </location>
</feature>
<evidence type="ECO:0000256" key="3">
    <source>
        <dbReference type="SAM" id="Phobius"/>
    </source>
</evidence>
<evidence type="ECO:0000313" key="8">
    <source>
        <dbReference type="Proteomes" id="UP000027665"/>
    </source>
</evidence>
<dbReference type="Gene3D" id="2.40.420.20">
    <property type="match status" value="1"/>
</dbReference>
<dbReference type="eggNOG" id="COG0845">
    <property type="taxonomic scope" value="Bacteria"/>
</dbReference>
<protein>
    <recommendedName>
        <fullName evidence="9">RND efflux pump membrane fusion protein barrel-sandwich domain-containing protein</fullName>
    </recommendedName>
</protein>
<organism evidence="7 8">
    <name type="scientific">Synergistes jonesii</name>
    <dbReference type="NCBI Taxonomy" id="2754"/>
    <lineage>
        <taxon>Bacteria</taxon>
        <taxon>Thermotogati</taxon>
        <taxon>Synergistota</taxon>
        <taxon>Synergistia</taxon>
        <taxon>Synergistales</taxon>
        <taxon>Synergistaceae</taxon>
        <taxon>Synergistes</taxon>
    </lineage>
</organism>
<name>A0A073IVC9_9BACT</name>
<evidence type="ECO:0000259" key="4">
    <source>
        <dbReference type="Pfam" id="PF25917"/>
    </source>
</evidence>
<evidence type="ECO:0000259" key="5">
    <source>
        <dbReference type="Pfam" id="PF25954"/>
    </source>
</evidence>
<evidence type="ECO:0000313" key="7">
    <source>
        <dbReference type="EMBL" id="KEJ93426.1"/>
    </source>
</evidence>
<dbReference type="InterPro" id="IPR058792">
    <property type="entry name" value="Beta-barrel_RND_2"/>
</dbReference>
<dbReference type="Pfam" id="PF25954">
    <property type="entry name" value="Beta-barrel_RND_2"/>
    <property type="match status" value="1"/>
</dbReference>
<dbReference type="NCBIfam" id="TIGR01730">
    <property type="entry name" value="RND_mfp"/>
    <property type="match status" value="1"/>
</dbReference>
<keyword evidence="3" id="KW-0812">Transmembrane</keyword>
<keyword evidence="8" id="KW-1185">Reference proteome</keyword>
<dbReference type="EMBL" id="JMKI01000003">
    <property type="protein sequence ID" value="KEJ93426.1"/>
    <property type="molecule type" value="Genomic_DNA"/>
</dbReference>
<dbReference type="Pfam" id="PF25989">
    <property type="entry name" value="YknX_C"/>
    <property type="match status" value="1"/>
</dbReference>
<keyword evidence="2" id="KW-0175">Coiled coil</keyword>
<comment type="similarity">
    <text evidence="1">Belongs to the membrane fusion protein (MFP) (TC 8.A.1) family.</text>
</comment>
<keyword evidence="3" id="KW-0472">Membrane</keyword>
<dbReference type="GO" id="GO:1990281">
    <property type="term" value="C:efflux pump complex"/>
    <property type="evidence" value="ECO:0007669"/>
    <property type="project" value="TreeGrafter"/>
</dbReference>
<dbReference type="Pfam" id="PF25917">
    <property type="entry name" value="BSH_RND"/>
    <property type="match status" value="1"/>
</dbReference>
<dbReference type="InterPro" id="IPR006143">
    <property type="entry name" value="RND_pump_MFP"/>
</dbReference>
<reference evidence="7 8" key="1">
    <citation type="submission" date="2014-04" db="EMBL/GenBank/DDBJ databases">
        <title>Draft Genome Sequence of Synergistes jonesii.</title>
        <authorList>
            <person name="Coil D.A."/>
            <person name="Eisen J.A."/>
            <person name="Holland-Moritz H.E."/>
        </authorList>
    </citation>
    <scope>NUCLEOTIDE SEQUENCE [LARGE SCALE GENOMIC DNA]</scope>
    <source>
        <strain evidence="7 8">78-1</strain>
    </source>
</reference>
<dbReference type="InterPro" id="IPR058637">
    <property type="entry name" value="YknX-like_C"/>
</dbReference>
<dbReference type="RefSeq" id="WP_070113644.1">
    <property type="nucleotide sequence ID" value="NZ_JAWRIX010000008.1"/>
</dbReference>
<dbReference type="SUPFAM" id="SSF111369">
    <property type="entry name" value="HlyD-like secretion proteins"/>
    <property type="match status" value="1"/>
</dbReference>
<dbReference type="GeneID" id="90982490"/>
<dbReference type="Gene3D" id="2.40.30.170">
    <property type="match status" value="1"/>
</dbReference>
<comment type="caution">
    <text evidence="7">The sequence shown here is derived from an EMBL/GenBank/DDBJ whole genome shotgun (WGS) entry which is preliminary data.</text>
</comment>
<sequence length="396" mass="42673">MERAINMSVVKLPSKNTAAAILVVIVLTAGIGVYSRRETLFAEKEKGESAPAGVIVKTEKIAADKTISDKIVQNMSIEAEKRVKLLPRVTGRLLSLSVKTGDSVRRGQQLGVLEHEQQDALILSTAAQAASARADSEKARAQMQNAKTNVERYRRLEKEGFSTQQQLDAMETEYASAAAAYSAARAKERQYAAESARVASAKDDYIIRAPMDGVVLDDYSLTAGAMISPSSPVLDIADLRRLKATLKVPEAKIFSVKPGMPVQLRFDALPGETFEGSVSRIDQYVDPETRTSSVEISLDNERQAGGRLRPGMFGDAAIIEREYRNAVTVPEGALHSGDGGSYLFVVKEGRAEMREVVAGVREGARVQITKGLAPGEEVVTFGGNSLTGGEEVSVQN</sequence>
<dbReference type="Gene3D" id="1.10.287.470">
    <property type="entry name" value="Helix hairpin bin"/>
    <property type="match status" value="1"/>
</dbReference>
<dbReference type="Gene3D" id="2.40.50.100">
    <property type="match status" value="1"/>
</dbReference>
<feature type="transmembrane region" description="Helical" evidence="3">
    <location>
        <begin position="17"/>
        <end position="34"/>
    </location>
</feature>
<accession>A0A073IVC9</accession>
<feature type="coiled-coil region" evidence="2">
    <location>
        <begin position="129"/>
        <end position="173"/>
    </location>
</feature>
<evidence type="ECO:0000256" key="1">
    <source>
        <dbReference type="ARBA" id="ARBA00009477"/>
    </source>
</evidence>
<gene>
    <name evidence="7" type="ORF">EH55_03925</name>
</gene>
<dbReference type="InterPro" id="IPR058625">
    <property type="entry name" value="MdtA-like_BSH"/>
</dbReference>
<evidence type="ECO:0000256" key="2">
    <source>
        <dbReference type="SAM" id="Coils"/>
    </source>
</evidence>
<dbReference type="STRING" id="2754.EH55_03925"/>
<keyword evidence="3" id="KW-1133">Transmembrane helix</keyword>
<evidence type="ECO:0000259" key="6">
    <source>
        <dbReference type="Pfam" id="PF25989"/>
    </source>
</evidence>
<dbReference type="AlphaFoldDB" id="A0A073IVC9"/>
<feature type="domain" description="Multidrug resistance protein MdtA-like barrel-sandwich hybrid" evidence="4">
    <location>
        <begin position="82"/>
        <end position="228"/>
    </location>
</feature>
<dbReference type="Proteomes" id="UP000027665">
    <property type="component" value="Unassembled WGS sequence"/>
</dbReference>